<evidence type="ECO:0000256" key="6">
    <source>
        <dbReference type="NCBIfam" id="TIGR01068"/>
    </source>
</evidence>
<dbReference type="Proteomes" id="UP000298602">
    <property type="component" value="Chromosome"/>
</dbReference>
<dbReference type="FunFam" id="3.40.30.10:FF:000001">
    <property type="entry name" value="Thioredoxin"/>
    <property type="match status" value="1"/>
</dbReference>
<dbReference type="SUPFAM" id="SSF52833">
    <property type="entry name" value="Thioredoxin-like"/>
    <property type="match status" value="1"/>
</dbReference>
<keyword evidence="4 9" id="KW-1015">Disulfide bond</keyword>
<feature type="active site" description="Nucleophile" evidence="8">
    <location>
        <position position="34"/>
    </location>
</feature>
<proteinExistence type="inferred from homology"/>
<gene>
    <name evidence="11" type="primary">trxA</name>
    <name evidence="11" type="ORF">FDQ92_10200</name>
</gene>
<dbReference type="Pfam" id="PF00085">
    <property type="entry name" value="Thioredoxin"/>
    <property type="match status" value="1"/>
</dbReference>
<dbReference type="EMBL" id="CP040098">
    <property type="protein sequence ID" value="QCQ22500.1"/>
    <property type="molecule type" value="Genomic_DNA"/>
</dbReference>
<evidence type="ECO:0000256" key="3">
    <source>
        <dbReference type="ARBA" id="ARBA00022982"/>
    </source>
</evidence>
<keyword evidence="3" id="KW-0249">Electron transport</keyword>
<dbReference type="InterPro" id="IPR005746">
    <property type="entry name" value="Thioredoxin"/>
</dbReference>
<dbReference type="AlphaFoldDB" id="A0A4P8L3Q6"/>
<feature type="site" description="Contributes to redox potential value" evidence="8">
    <location>
        <position position="35"/>
    </location>
</feature>
<evidence type="ECO:0000256" key="4">
    <source>
        <dbReference type="ARBA" id="ARBA00023157"/>
    </source>
</evidence>
<dbReference type="InterPro" id="IPR036249">
    <property type="entry name" value="Thioredoxin-like_sf"/>
</dbReference>
<evidence type="ECO:0000313" key="12">
    <source>
        <dbReference type="Proteomes" id="UP000298602"/>
    </source>
</evidence>
<dbReference type="GO" id="GO:0005829">
    <property type="term" value="C:cytosol"/>
    <property type="evidence" value="ECO:0007669"/>
    <property type="project" value="TreeGrafter"/>
</dbReference>
<keyword evidence="12" id="KW-1185">Reference proteome</keyword>
<dbReference type="NCBIfam" id="TIGR01068">
    <property type="entry name" value="thioredoxin"/>
    <property type="match status" value="1"/>
</dbReference>
<keyword evidence="2" id="KW-0813">Transport</keyword>
<keyword evidence="5 9" id="KW-0676">Redox-active center</keyword>
<feature type="disulfide bond" description="Redox-active" evidence="9">
    <location>
        <begin position="34"/>
        <end position="37"/>
    </location>
</feature>
<sequence>MAGKNIIEISDSSFEQEVLQSDIPVLVDFWAPWCGPCRAIAPVIDDLSTEYSGKLKVAKCNVDDNPKIPARYGIRAIPTLIIFKGGNVTEQITGAVAKSQIAAAVDKAIA</sequence>
<dbReference type="Gene3D" id="3.40.30.10">
    <property type="entry name" value="Glutaredoxin"/>
    <property type="match status" value="1"/>
</dbReference>
<reference evidence="11 12" key="1">
    <citation type="submission" date="2019-05" db="EMBL/GenBank/DDBJ databases">
        <title>The Complete Genome Sequence of the n-alkane-degrading Desulfoglaeba alkanexedens ALDC reveals multiple alkylsuccinate synthase gene clusters.</title>
        <authorList>
            <person name="Callaghan A.V."/>
            <person name="Davidova I.A."/>
            <person name="Duncan K.E."/>
            <person name="Morris B."/>
            <person name="McInerney M.J."/>
        </authorList>
    </citation>
    <scope>NUCLEOTIDE SEQUENCE [LARGE SCALE GENOMIC DNA]</scope>
    <source>
        <strain evidence="11 12">ALDC</strain>
    </source>
</reference>
<dbReference type="GO" id="GO:0045454">
    <property type="term" value="P:cell redox homeostasis"/>
    <property type="evidence" value="ECO:0007669"/>
    <property type="project" value="TreeGrafter"/>
</dbReference>
<dbReference type="PROSITE" id="PS00194">
    <property type="entry name" value="THIOREDOXIN_1"/>
    <property type="match status" value="1"/>
</dbReference>
<dbReference type="PANTHER" id="PTHR45663">
    <property type="entry name" value="GEO12009P1"/>
    <property type="match status" value="1"/>
</dbReference>
<dbReference type="OrthoDB" id="9790390at2"/>
<organism evidence="11 12">
    <name type="scientific">Desulfoglaeba alkanexedens ALDC</name>
    <dbReference type="NCBI Taxonomy" id="980445"/>
    <lineage>
        <taxon>Bacteria</taxon>
        <taxon>Pseudomonadati</taxon>
        <taxon>Thermodesulfobacteriota</taxon>
        <taxon>Syntrophobacteria</taxon>
        <taxon>Syntrophobacterales</taxon>
        <taxon>Syntrophobacteraceae</taxon>
        <taxon>Desulfoglaeba</taxon>
    </lineage>
</organism>
<dbReference type="PROSITE" id="PS51352">
    <property type="entry name" value="THIOREDOXIN_2"/>
    <property type="match status" value="1"/>
</dbReference>
<evidence type="ECO:0000256" key="9">
    <source>
        <dbReference type="PIRSR" id="PIRSR000077-4"/>
    </source>
</evidence>
<evidence type="ECO:0000259" key="10">
    <source>
        <dbReference type="PROSITE" id="PS51352"/>
    </source>
</evidence>
<comment type="similarity">
    <text evidence="1 7">Belongs to the thioredoxin family.</text>
</comment>
<evidence type="ECO:0000313" key="11">
    <source>
        <dbReference type="EMBL" id="QCQ22500.1"/>
    </source>
</evidence>
<dbReference type="InterPro" id="IPR013766">
    <property type="entry name" value="Thioredoxin_domain"/>
</dbReference>
<feature type="site" description="Deprotonates C-terminal active site Cys" evidence="8">
    <location>
        <position position="28"/>
    </location>
</feature>
<evidence type="ECO:0000256" key="8">
    <source>
        <dbReference type="PIRSR" id="PIRSR000077-1"/>
    </source>
</evidence>
<dbReference type="PRINTS" id="PR00421">
    <property type="entry name" value="THIOREDOXIN"/>
</dbReference>
<reference evidence="11 12" key="2">
    <citation type="submission" date="2019-05" db="EMBL/GenBank/DDBJ databases">
        <authorList>
            <person name="Suflita J.M."/>
            <person name="Marks C.R."/>
        </authorList>
    </citation>
    <scope>NUCLEOTIDE SEQUENCE [LARGE SCALE GENOMIC DNA]</scope>
    <source>
        <strain evidence="11 12">ALDC</strain>
    </source>
</reference>
<feature type="domain" description="Thioredoxin" evidence="10">
    <location>
        <begin position="1"/>
        <end position="110"/>
    </location>
</feature>
<evidence type="ECO:0000256" key="5">
    <source>
        <dbReference type="ARBA" id="ARBA00023284"/>
    </source>
</evidence>
<dbReference type="RefSeq" id="WP_137424717.1">
    <property type="nucleotide sequence ID" value="NZ_CP040098.1"/>
</dbReference>
<feature type="site" description="Contributes to redox potential value" evidence="8">
    <location>
        <position position="36"/>
    </location>
</feature>
<feature type="active site" description="Nucleophile" evidence="8">
    <location>
        <position position="37"/>
    </location>
</feature>
<dbReference type="PANTHER" id="PTHR45663:SF11">
    <property type="entry name" value="GEO12009P1"/>
    <property type="match status" value="1"/>
</dbReference>
<protein>
    <recommendedName>
        <fullName evidence="6 7">Thioredoxin</fullName>
    </recommendedName>
</protein>
<dbReference type="CDD" id="cd02947">
    <property type="entry name" value="TRX_family"/>
    <property type="match status" value="1"/>
</dbReference>
<dbReference type="PIRSF" id="PIRSF000077">
    <property type="entry name" value="Thioredoxin"/>
    <property type="match status" value="1"/>
</dbReference>
<accession>A0A4P8L3Q6</accession>
<evidence type="ECO:0000256" key="7">
    <source>
        <dbReference type="PIRNR" id="PIRNR000077"/>
    </source>
</evidence>
<evidence type="ECO:0000256" key="1">
    <source>
        <dbReference type="ARBA" id="ARBA00008987"/>
    </source>
</evidence>
<dbReference type="KEGG" id="dax:FDQ92_10200"/>
<dbReference type="GO" id="GO:0015035">
    <property type="term" value="F:protein-disulfide reductase activity"/>
    <property type="evidence" value="ECO:0007669"/>
    <property type="project" value="UniProtKB-UniRule"/>
</dbReference>
<dbReference type="InterPro" id="IPR017937">
    <property type="entry name" value="Thioredoxin_CS"/>
</dbReference>
<evidence type="ECO:0000256" key="2">
    <source>
        <dbReference type="ARBA" id="ARBA00022448"/>
    </source>
</evidence>
<name>A0A4P8L3Q6_9BACT</name>